<protein>
    <submittedName>
        <fullName evidence="1">9484_t:CDS:1</fullName>
    </submittedName>
</protein>
<reference evidence="1" key="1">
    <citation type="submission" date="2021-06" db="EMBL/GenBank/DDBJ databases">
        <authorList>
            <person name="Kallberg Y."/>
            <person name="Tangrot J."/>
            <person name="Rosling A."/>
        </authorList>
    </citation>
    <scope>NUCLEOTIDE SEQUENCE</scope>
    <source>
        <strain evidence="1">IA702</strain>
    </source>
</reference>
<dbReference type="Proteomes" id="UP000789572">
    <property type="component" value="Unassembled WGS sequence"/>
</dbReference>
<sequence length="576" mass="65902">MQNTQSQNTQSQNTLDNLLPELKLEVILHLSNPSPLAKCSHEWYSLVNLPYVKSKWLIRTYTATHALVNAIRLGEPFINPAVVQCLLAQKANISRYTVQLLKAGFEERANLNGRRPWGSHLTDDTYSFIMAEAYKRYQNDDGLRDNDMERFYFLSGGPSTIHEAKSIIKQNLGGIMYLIQTCKFVPFPSRSTSDVQPYPSTYDVDQTWDGFESGPQVHVLARAVLWCPKLIGEWARIGYTNIVSDTNDLVVQGMLQILFPKITRANWVPPTALTVVKRLNDLISLGFDVCNGVLVDGLLMFREKVVEVGSIIIEAFAAVRHLTIDQVLDICLDEILNPKKKLQEHYLLDFIVDRVDDPEIRIISIFRKYGVIDDRPTSDCQIPLSRTFLKYPAPIYRFMVIKFGTKAQIVRHLMKQLVVGRVGISQHPNSTAHGKKWRDLVIIFNEYYNINVPFKPEDLSVFKSCYDEFIIKSLFEGYLPKLFGYKGGYDAPMTLRTAVLMPVTPLLQASLKRRKGAKKAKTELQKQWVDVCTQQSKNEDVVDNVIFKRALQKFLQLAQLTWEPPKQKKKGKRARL</sequence>
<dbReference type="EMBL" id="CAJVPJ010002862">
    <property type="protein sequence ID" value="CAG8630738.1"/>
    <property type="molecule type" value="Genomic_DNA"/>
</dbReference>
<comment type="caution">
    <text evidence="1">The sequence shown here is derived from an EMBL/GenBank/DDBJ whole genome shotgun (WGS) entry which is preliminary data.</text>
</comment>
<name>A0A9N9DCT8_9GLOM</name>
<gene>
    <name evidence="1" type="ORF">POCULU_LOCUS8880</name>
</gene>
<organism evidence="1 2">
    <name type="scientific">Paraglomus occultum</name>
    <dbReference type="NCBI Taxonomy" id="144539"/>
    <lineage>
        <taxon>Eukaryota</taxon>
        <taxon>Fungi</taxon>
        <taxon>Fungi incertae sedis</taxon>
        <taxon>Mucoromycota</taxon>
        <taxon>Glomeromycotina</taxon>
        <taxon>Glomeromycetes</taxon>
        <taxon>Paraglomerales</taxon>
        <taxon>Paraglomeraceae</taxon>
        <taxon>Paraglomus</taxon>
    </lineage>
</organism>
<feature type="non-terminal residue" evidence="1">
    <location>
        <position position="576"/>
    </location>
</feature>
<keyword evidence="2" id="KW-1185">Reference proteome</keyword>
<accession>A0A9N9DCT8</accession>
<evidence type="ECO:0000313" key="2">
    <source>
        <dbReference type="Proteomes" id="UP000789572"/>
    </source>
</evidence>
<proteinExistence type="predicted"/>
<evidence type="ECO:0000313" key="1">
    <source>
        <dbReference type="EMBL" id="CAG8630738.1"/>
    </source>
</evidence>
<dbReference type="AlphaFoldDB" id="A0A9N9DCT8"/>
<dbReference type="OrthoDB" id="270318at2759"/>